<reference evidence="9" key="1">
    <citation type="journal article" date="2020" name="Nature">
        <title>Giant virus diversity and host interactions through global metagenomics.</title>
        <authorList>
            <person name="Schulz F."/>
            <person name="Roux S."/>
            <person name="Paez-Espino D."/>
            <person name="Jungbluth S."/>
            <person name="Walsh D.A."/>
            <person name="Denef V.J."/>
            <person name="McMahon K.D."/>
            <person name="Konstantinidis K.T."/>
            <person name="Eloe-Fadrosh E.A."/>
            <person name="Kyrpides N.C."/>
            <person name="Woyke T."/>
        </authorList>
    </citation>
    <scope>NUCLEOTIDE SEQUENCE</scope>
    <source>
        <strain evidence="9">GVMAG-S-1035124-57</strain>
    </source>
</reference>
<dbReference type="InterPro" id="IPR037214">
    <property type="entry name" value="TROVE_dom_sf"/>
</dbReference>
<dbReference type="GO" id="GO:1990904">
    <property type="term" value="C:ribonucleoprotein complex"/>
    <property type="evidence" value="ECO:0007669"/>
    <property type="project" value="UniProtKB-KW"/>
</dbReference>
<dbReference type="CDD" id="cd02859">
    <property type="entry name" value="E_set_AMPKbeta_like_N"/>
    <property type="match status" value="1"/>
</dbReference>
<dbReference type="Gene3D" id="2.60.40.10">
    <property type="entry name" value="Immunoglobulins"/>
    <property type="match status" value="1"/>
</dbReference>
<dbReference type="PANTHER" id="PTHR14202">
    <property type="entry name" value="60 KDA RIBONUCLEOPROTEIN SSA/RO"/>
    <property type="match status" value="1"/>
</dbReference>
<dbReference type="InterPro" id="IPR032640">
    <property type="entry name" value="AMPK1_CBM"/>
</dbReference>
<dbReference type="SUPFAM" id="SSF81296">
    <property type="entry name" value="E set domains"/>
    <property type="match status" value="1"/>
</dbReference>
<organism evidence="9">
    <name type="scientific">viral metagenome</name>
    <dbReference type="NCBI Taxonomy" id="1070528"/>
    <lineage>
        <taxon>unclassified sequences</taxon>
        <taxon>metagenomes</taxon>
        <taxon>organismal metagenomes</taxon>
    </lineage>
</organism>
<dbReference type="SUPFAM" id="SSF140864">
    <property type="entry name" value="TROVE domain-like"/>
    <property type="match status" value="2"/>
</dbReference>
<accession>A0A6C0M2T9</accession>
<dbReference type="Gene3D" id="3.40.50.410">
    <property type="entry name" value="von Willebrand factor, type A domain"/>
    <property type="match status" value="1"/>
</dbReference>
<dbReference type="InterPro" id="IPR014756">
    <property type="entry name" value="Ig_E-set"/>
</dbReference>
<dbReference type="EMBL" id="MN740634">
    <property type="protein sequence ID" value="QHU36321.1"/>
    <property type="molecule type" value="Genomic_DNA"/>
</dbReference>
<evidence type="ECO:0000256" key="4">
    <source>
        <dbReference type="ARBA" id="ARBA00022723"/>
    </source>
</evidence>
<dbReference type="InterPro" id="IPR008858">
    <property type="entry name" value="TROVE_dom"/>
</dbReference>
<feature type="compositionally biased region" description="Basic and acidic residues" evidence="7">
    <location>
        <begin position="305"/>
        <end position="323"/>
    </location>
</feature>
<feature type="compositionally biased region" description="Basic residues" evidence="7">
    <location>
        <begin position="20"/>
        <end position="33"/>
    </location>
</feature>
<feature type="region of interest" description="Disordered" evidence="7">
    <location>
        <begin position="298"/>
        <end position="324"/>
    </location>
</feature>
<sequence length="811" mass="88363">MIRSMQSVPAPAPAPGKNAGKNKKKRANKKRRAASAAKATSGSGTMTSQLGAGRATVPQWCKIDIDQVANHAGGFVWKLTDLEHARRYLIMGAKDNGNFYQTSEQVSTECNTAILRVIRSESPDDFKQLCAMVEDISVRGLAARQEPTLLALAAAVAFAPTAEKKAAALALVPKCVRIPTHAFMLAGYVTDLSQCKPGKEKGKGWGSGFRKALGQYYTSRRGLELATALTKYKNREGWRHEDLLRMLHVNPAALRDDGARLVFKYVFACARGEKEFICKLLDDIAAAKTHHAAMQLLDTPIPSTKKADTKAKSESKTKSESKSKSNGIVAGFKSAIQSVFFNAPATTTTTTTTPVQRKTEIRFAPPNSEEVSSVEIATSAFQWKRMFMNRVPTGGFTISLPLPPGSHDFKFIVGGVWQCDPSKPIHKTGEHENNFIEVKAQAQDPEPTTAPTTTTTATPVPRDLIDTAVYLKAVMEIEACTTSVGDIYKALKLIKDHGLVREQIPTHLLNSSDIWTELLKSKGANGKQAGMPLEALTRNLGKFSSLPNFMGAANTELICDRLSSEDDIQKSRIHPFKVLVASRIYGMGKALKGALTWTVHPRVRDQLTTTFLRSFKNVAPTGKRYMAALDVSGSMDVACMGCPAISCRQASAALAHMLYETEPHVYVRGFTSSPSYGYGVSIPAPSDNGFRSFDHLVRRGMTLEQFIRATDAPYGATDCSLPMLRAMEEGLDVDVFIVMTDSETFAGKVHPQVALENYRVKANKPDAKLIVVGMTANCLTIADPNDRNTLNLAGFDASMPEIIAMFVRGEL</sequence>
<evidence type="ECO:0000256" key="1">
    <source>
        <dbReference type="ARBA" id="ARBA00004496"/>
    </source>
</evidence>
<dbReference type="GO" id="GO:0003723">
    <property type="term" value="F:RNA binding"/>
    <property type="evidence" value="ECO:0007669"/>
    <property type="project" value="UniProtKB-KW"/>
</dbReference>
<protein>
    <recommendedName>
        <fullName evidence="8">TROVE domain-containing protein</fullName>
    </recommendedName>
</protein>
<dbReference type="PROSITE" id="PS50988">
    <property type="entry name" value="TROVE"/>
    <property type="match status" value="1"/>
</dbReference>
<feature type="region of interest" description="Disordered" evidence="7">
    <location>
        <begin position="1"/>
        <end position="50"/>
    </location>
</feature>
<dbReference type="Pfam" id="PF25045">
    <property type="entry name" value="vWA_Ro60"/>
    <property type="match status" value="1"/>
</dbReference>
<dbReference type="SUPFAM" id="SSF53300">
    <property type="entry name" value="vWA-like"/>
    <property type="match status" value="1"/>
</dbReference>
<evidence type="ECO:0000256" key="6">
    <source>
        <dbReference type="ARBA" id="ARBA00023274"/>
    </source>
</evidence>
<feature type="domain" description="TROVE" evidence="8">
    <location>
        <begin position="68"/>
        <end position="623"/>
    </location>
</feature>
<comment type="similarity">
    <text evidence="2">Belongs to the Ro 60 kDa family.</text>
</comment>
<dbReference type="InterPro" id="IPR013783">
    <property type="entry name" value="Ig-like_fold"/>
</dbReference>
<dbReference type="InterPro" id="IPR036465">
    <property type="entry name" value="vWFA_dom_sf"/>
</dbReference>
<evidence type="ECO:0000313" key="9">
    <source>
        <dbReference type="EMBL" id="QHU36321.1"/>
    </source>
</evidence>
<evidence type="ECO:0000256" key="7">
    <source>
        <dbReference type="SAM" id="MobiDB-lite"/>
    </source>
</evidence>
<dbReference type="GO" id="GO:0005737">
    <property type="term" value="C:cytoplasm"/>
    <property type="evidence" value="ECO:0007669"/>
    <property type="project" value="UniProtKB-SubCell"/>
</dbReference>
<keyword evidence="6" id="KW-0687">Ribonucleoprotein</keyword>
<evidence type="ECO:0000256" key="2">
    <source>
        <dbReference type="ARBA" id="ARBA00007814"/>
    </source>
</evidence>
<dbReference type="InterPro" id="IPR040322">
    <property type="entry name" value="TROVE2"/>
</dbReference>
<keyword evidence="4" id="KW-0479">Metal-binding</keyword>
<dbReference type="Pfam" id="PF16561">
    <property type="entry name" value="AMPK1_CBM"/>
    <property type="match status" value="1"/>
</dbReference>
<keyword evidence="3" id="KW-0963">Cytoplasm</keyword>
<dbReference type="GO" id="GO:0046872">
    <property type="term" value="F:metal ion binding"/>
    <property type="evidence" value="ECO:0007669"/>
    <property type="project" value="UniProtKB-KW"/>
</dbReference>
<dbReference type="Pfam" id="PF05731">
    <property type="entry name" value="TROVE"/>
    <property type="match status" value="2"/>
</dbReference>
<feature type="compositionally biased region" description="Low complexity" evidence="7">
    <location>
        <begin position="34"/>
        <end position="43"/>
    </location>
</feature>
<keyword evidence="5" id="KW-0694">RNA-binding</keyword>
<evidence type="ECO:0000256" key="5">
    <source>
        <dbReference type="ARBA" id="ARBA00022884"/>
    </source>
</evidence>
<name>A0A6C0M2T9_9ZZZZ</name>
<dbReference type="PANTHER" id="PTHR14202:SF0">
    <property type="entry name" value="RNA-BINDING PROTEIN RO60"/>
    <property type="match status" value="1"/>
</dbReference>
<dbReference type="InterPro" id="IPR056800">
    <property type="entry name" value="vWA_Ro60"/>
</dbReference>
<proteinExistence type="inferred from homology"/>
<dbReference type="AlphaFoldDB" id="A0A6C0M2T9"/>
<evidence type="ECO:0000259" key="8">
    <source>
        <dbReference type="PROSITE" id="PS50988"/>
    </source>
</evidence>
<comment type="subcellular location">
    <subcellularLocation>
        <location evidence="1">Cytoplasm</location>
    </subcellularLocation>
</comment>
<evidence type="ECO:0000256" key="3">
    <source>
        <dbReference type="ARBA" id="ARBA00022490"/>
    </source>
</evidence>